<name>A0A158CBL3_9BURK</name>
<organism evidence="2 3">
    <name type="scientific">Caballeronia pedi</name>
    <dbReference type="NCBI Taxonomy" id="1777141"/>
    <lineage>
        <taxon>Bacteria</taxon>
        <taxon>Pseudomonadati</taxon>
        <taxon>Pseudomonadota</taxon>
        <taxon>Betaproteobacteria</taxon>
        <taxon>Burkholderiales</taxon>
        <taxon>Burkholderiaceae</taxon>
        <taxon>Caballeronia</taxon>
    </lineage>
</organism>
<evidence type="ECO:0000313" key="2">
    <source>
        <dbReference type="EMBL" id="SAK79306.1"/>
    </source>
</evidence>
<gene>
    <name evidence="2" type="ORF">AWB80_04895</name>
</gene>
<evidence type="ECO:0000256" key="1">
    <source>
        <dbReference type="SAM" id="MobiDB-lite"/>
    </source>
</evidence>
<dbReference type="EMBL" id="FCOE02000018">
    <property type="protein sequence ID" value="SAK79306.1"/>
    <property type="molecule type" value="Genomic_DNA"/>
</dbReference>
<feature type="region of interest" description="Disordered" evidence="1">
    <location>
        <begin position="1"/>
        <end position="57"/>
    </location>
</feature>
<sequence>MPEQQPKRQRPKLRQQPKLRRLQRPKRSMLQRLRPKQQQPEPKQPTYRLQRSEQPFR</sequence>
<dbReference type="AlphaFoldDB" id="A0A158CBL3"/>
<comment type="caution">
    <text evidence="2">The sequence shown here is derived from an EMBL/GenBank/DDBJ whole genome shotgun (WGS) entry which is preliminary data.</text>
</comment>
<reference evidence="2" key="1">
    <citation type="submission" date="2016-01" db="EMBL/GenBank/DDBJ databases">
        <authorList>
            <person name="Peeters C."/>
        </authorList>
    </citation>
    <scope>NUCLEOTIDE SEQUENCE [LARGE SCALE GENOMIC DNA]</scope>
    <source>
        <strain evidence="2">LMG 29323</strain>
    </source>
</reference>
<feature type="compositionally biased region" description="Basic residues" evidence="1">
    <location>
        <begin position="7"/>
        <end position="35"/>
    </location>
</feature>
<dbReference type="Proteomes" id="UP000054911">
    <property type="component" value="Unassembled WGS sequence"/>
</dbReference>
<keyword evidence="3" id="KW-1185">Reference proteome</keyword>
<protein>
    <submittedName>
        <fullName evidence="2">Uncharacterized protein</fullName>
    </submittedName>
</protein>
<dbReference type="STRING" id="1777141.AWB80_04895"/>
<proteinExistence type="predicted"/>
<accession>A0A158CBL3</accession>
<feature type="compositionally biased region" description="Low complexity" evidence="1">
    <location>
        <begin position="36"/>
        <end position="45"/>
    </location>
</feature>
<evidence type="ECO:0000313" key="3">
    <source>
        <dbReference type="Proteomes" id="UP000054911"/>
    </source>
</evidence>